<name>A0ABW0L630_9BURK</name>
<reference evidence="3" key="1">
    <citation type="journal article" date="2019" name="Int. J. Syst. Evol. Microbiol.">
        <title>The Global Catalogue of Microorganisms (GCM) 10K type strain sequencing project: providing services to taxonomists for standard genome sequencing and annotation.</title>
        <authorList>
            <consortium name="The Broad Institute Genomics Platform"/>
            <consortium name="The Broad Institute Genome Sequencing Center for Infectious Disease"/>
            <person name="Wu L."/>
            <person name="Ma J."/>
        </authorList>
    </citation>
    <scope>NUCLEOTIDE SEQUENCE [LARGE SCALE GENOMIC DNA]</scope>
    <source>
        <strain evidence="3">KACC 12649</strain>
    </source>
</reference>
<accession>A0ABW0L630</accession>
<keyword evidence="1" id="KW-0732">Signal</keyword>
<dbReference type="EMBL" id="JBHSMU010000011">
    <property type="protein sequence ID" value="MFC5460497.1"/>
    <property type="molecule type" value="Genomic_DNA"/>
</dbReference>
<comment type="caution">
    <text evidence="2">The sequence shown here is derived from an EMBL/GenBank/DDBJ whole genome shotgun (WGS) entry which is preliminary data.</text>
</comment>
<proteinExistence type="predicted"/>
<keyword evidence="3" id="KW-1185">Reference proteome</keyword>
<evidence type="ECO:0000313" key="2">
    <source>
        <dbReference type="EMBL" id="MFC5460497.1"/>
    </source>
</evidence>
<evidence type="ECO:0000256" key="1">
    <source>
        <dbReference type="SAM" id="SignalP"/>
    </source>
</evidence>
<feature type="signal peptide" evidence="1">
    <location>
        <begin position="1"/>
        <end position="36"/>
    </location>
</feature>
<dbReference type="RefSeq" id="WP_379783421.1">
    <property type="nucleotide sequence ID" value="NZ_JBHSMU010000011.1"/>
</dbReference>
<evidence type="ECO:0008006" key="4">
    <source>
        <dbReference type="Google" id="ProtNLM"/>
    </source>
</evidence>
<gene>
    <name evidence="2" type="ORF">ACFPN5_11835</name>
</gene>
<dbReference type="Proteomes" id="UP001596050">
    <property type="component" value="Unassembled WGS sequence"/>
</dbReference>
<protein>
    <recommendedName>
        <fullName evidence="4">Lipoprotein</fullName>
    </recommendedName>
</protein>
<dbReference type="PROSITE" id="PS51257">
    <property type="entry name" value="PROKAR_LIPOPROTEIN"/>
    <property type="match status" value="1"/>
</dbReference>
<organism evidence="2 3">
    <name type="scientific">Massilia niabensis</name>
    <dbReference type="NCBI Taxonomy" id="544910"/>
    <lineage>
        <taxon>Bacteria</taxon>
        <taxon>Pseudomonadati</taxon>
        <taxon>Pseudomonadota</taxon>
        <taxon>Betaproteobacteria</taxon>
        <taxon>Burkholderiales</taxon>
        <taxon>Oxalobacteraceae</taxon>
        <taxon>Telluria group</taxon>
        <taxon>Massilia</taxon>
    </lineage>
</organism>
<evidence type="ECO:0000313" key="3">
    <source>
        <dbReference type="Proteomes" id="UP001596050"/>
    </source>
</evidence>
<feature type="chain" id="PRO_5046399596" description="Lipoprotein" evidence="1">
    <location>
        <begin position="37"/>
        <end position="107"/>
    </location>
</feature>
<sequence length="107" mass="11727">MKHAKRKNKRVKMKTGFANVVAVMLSVSLLSGCAMQKMDAQKPLSTTDAIASFAKFGYGEWVESPFVRTGAICGAEKVPVQFSEIKHAMFSIATIETAIADKPQRNF</sequence>